<evidence type="ECO:0000313" key="3">
    <source>
        <dbReference type="Proteomes" id="UP001589767"/>
    </source>
</evidence>
<dbReference type="PROSITE" id="PS51257">
    <property type="entry name" value="PROKAR_LIPOPROTEIN"/>
    <property type="match status" value="1"/>
</dbReference>
<evidence type="ECO:0008006" key="4">
    <source>
        <dbReference type="Google" id="ProtNLM"/>
    </source>
</evidence>
<sequence length="160" mass="18116">MQQLKNFFLVSLFTLFLAACGDKTVELKTDIDAINQVIKTSLQSEHFVQLAQQLEAAKTGEDKVKVYDTIIDNTQTAIKAFNDLNMKSAETKLIQTKYNDSLKLLVDLMKMSADLVNHQPSQEEIQTYTSLQEKTLQSLADAEKALEDLQKQVNDTEQKK</sequence>
<comment type="caution">
    <text evidence="2">The sequence shown here is derived from an EMBL/GenBank/DDBJ whole genome shotgun (WGS) entry which is preliminary data.</text>
</comment>
<accession>A0ABV6GZN7</accession>
<reference evidence="2 3" key="1">
    <citation type="submission" date="2024-09" db="EMBL/GenBank/DDBJ databases">
        <authorList>
            <person name="Sun Q."/>
            <person name="Mori K."/>
        </authorList>
    </citation>
    <scope>NUCLEOTIDE SEQUENCE [LARGE SCALE GENOMIC DNA]</scope>
    <source>
        <strain evidence="2 3">CCM 7539</strain>
    </source>
</reference>
<evidence type="ECO:0000313" key="2">
    <source>
        <dbReference type="EMBL" id="MFC0308826.1"/>
    </source>
</evidence>
<protein>
    <recommendedName>
        <fullName evidence="4">Lipoprotein</fullName>
    </recommendedName>
</protein>
<name>A0ABV6GZN7_9PAST</name>
<dbReference type="Proteomes" id="UP001589767">
    <property type="component" value="Unassembled WGS sequence"/>
</dbReference>
<gene>
    <name evidence="2" type="ORF">ACFFHK_03765</name>
</gene>
<evidence type="ECO:0000256" key="1">
    <source>
        <dbReference type="SAM" id="Coils"/>
    </source>
</evidence>
<dbReference type="EMBL" id="JBHLWB010000003">
    <property type="protein sequence ID" value="MFC0308826.1"/>
    <property type="molecule type" value="Genomic_DNA"/>
</dbReference>
<proteinExistence type="predicted"/>
<keyword evidence="3" id="KW-1185">Reference proteome</keyword>
<organism evidence="2 3">
    <name type="scientific">Gallibacterium trehalosifermentans</name>
    <dbReference type="NCBI Taxonomy" id="516935"/>
    <lineage>
        <taxon>Bacteria</taxon>
        <taxon>Pseudomonadati</taxon>
        <taxon>Pseudomonadota</taxon>
        <taxon>Gammaproteobacteria</taxon>
        <taxon>Pasteurellales</taxon>
        <taxon>Pasteurellaceae</taxon>
        <taxon>Gallibacterium</taxon>
    </lineage>
</organism>
<feature type="coiled-coil region" evidence="1">
    <location>
        <begin position="132"/>
        <end position="159"/>
    </location>
</feature>
<dbReference type="RefSeq" id="WP_382369589.1">
    <property type="nucleotide sequence ID" value="NZ_JBHLWB010000003.1"/>
</dbReference>
<keyword evidence="1" id="KW-0175">Coiled coil</keyword>